<evidence type="ECO:0000259" key="9">
    <source>
        <dbReference type="Pfam" id="PF02224"/>
    </source>
</evidence>
<evidence type="ECO:0000313" key="10">
    <source>
        <dbReference type="EMBL" id="RDY21701.1"/>
    </source>
</evidence>
<evidence type="ECO:0000256" key="6">
    <source>
        <dbReference type="ARBA" id="ARBA00047615"/>
    </source>
</evidence>
<keyword evidence="5 8" id="KW-0067">ATP-binding</keyword>
<reference evidence="10 11" key="1">
    <citation type="journal article" date="2016" name="Genome Announc.">
        <title>Draft Genome Sequence of Criibacterium bergeronii gen. nov., sp. nov., Strain CCRI-22567T, Isolated from a Vaginal Sample from a Woman with Bacterial Vaginosis.</title>
        <authorList>
            <person name="Maheux A.F."/>
            <person name="Berube E."/>
            <person name="Boudreau D.K."/>
            <person name="Raymond F."/>
            <person name="Corbeil J."/>
            <person name="Roy P.H."/>
            <person name="Boissinot M."/>
            <person name="Omar R.F."/>
        </authorList>
    </citation>
    <scope>NUCLEOTIDE SEQUENCE [LARGE SCALE GENOMIC DNA]</scope>
    <source>
        <strain evidence="10 11">CCRI-22567</strain>
    </source>
</reference>
<keyword evidence="3 8" id="KW-0547">Nucleotide-binding</keyword>
<evidence type="ECO:0000256" key="1">
    <source>
        <dbReference type="ARBA" id="ARBA00009427"/>
    </source>
</evidence>
<evidence type="ECO:0000256" key="3">
    <source>
        <dbReference type="ARBA" id="ARBA00022741"/>
    </source>
</evidence>
<organism evidence="10 11">
    <name type="scientific">Criibacterium bergeronii</name>
    <dbReference type="NCBI Taxonomy" id="1871336"/>
    <lineage>
        <taxon>Bacteria</taxon>
        <taxon>Bacillati</taxon>
        <taxon>Bacillota</taxon>
        <taxon>Clostridia</taxon>
        <taxon>Peptostreptococcales</taxon>
        <taxon>Filifactoraceae</taxon>
        <taxon>Criibacterium</taxon>
    </lineage>
</organism>
<comment type="caution">
    <text evidence="10">The sequence shown here is derived from an EMBL/GenBank/DDBJ whole genome shotgun (WGS) entry which is preliminary data.</text>
</comment>
<evidence type="ECO:0000256" key="4">
    <source>
        <dbReference type="ARBA" id="ARBA00022777"/>
    </source>
</evidence>
<evidence type="ECO:0000256" key="7">
    <source>
        <dbReference type="ARBA" id="ARBA00048478"/>
    </source>
</evidence>
<accession>A0A371IMK7</accession>
<dbReference type="HAMAP" id="MF_00238">
    <property type="entry name" value="Cytidyl_kinase_type1"/>
    <property type="match status" value="1"/>
</dbReference>
<dbReference type="InterPro" id="IPR011994">
    <property type="entry name" value="Cytidylate_kinase_dom"/>
</dbReference>
<gene>
    <name evidence="8" type="primary">cmk</name>
    <name evidence="10" type="ORF">BBG48_003720</name>
</gene>
<comment type="catalytic activity">
    <reaction evidence="6 8">
        <text>dCMP + ATP = dCDP + ADP</text>
        <dbReference type="Rhea" id="RHEA:25094"/>
        <dbReference type="ChEBI" id="CHEBI:30616"/>
        <dbReference type="ChEBI" id="CHEBI:57566"/>
        <dbReference type="ChEBI" id="CHEBI:58593"/>
        <dbReference type="ChEBI" id="CHEBI:456216"/>
        <dbReference type="EC" id="2.7.4.25"/>
    </reaction>
</comment>
<dbReference type="Gene3D" id="3.40.50.300">
    <property type="entry name" value="P-loop containing nucleotide triphosphate hydrolases"/>
    <property type="match status" value="1"/>
</dbReference>
<keyword evidence="2 8" id="KW-0808">Transferase</keyword>
<dbReference type="NCBIfam" id="TIGR00017">
    <property type="entry name" value="cmk"/>
    <property type="match status" value="1"/>
</dbReference>
<dbReference type="EMBL" id="MBEW02000005">
    <property type="protein sequence ID" value="RDY21701.1"/>
    <property type="molecule type" value="Genomic_DNA"/>
</dbReference>
<dbReference type="GO" id="GO:0015949">
    <property type="term" value="P:nucleobase-containing small molecule interconversion"/>
    <property type="evidence" value="ECO:0007669"/>
    <property type="project" value="TreeGrafter"/>
</dbReference>
<comment type="subcellular location">
    <subcellularLocation>
        <location evidence="8">Cytoplasm</location>
    </subcellularLocation>
</comment>
<name>A0A371IMK7_9FIRM</name>
<keyword evidence="4 8" id="KW-0418">Kinase</keyword>
<feature type="binding site" evidence="8">
    <location>
        <begin position="7"/>
        <end position="15"/>
    </location>
    <ligand>
        <name>ATP</name>
        <dbReference type="ChEBI" id="CHEBI:30616"/>
    </ligand>
</feature>
<proteinExistence type="inferred from homology"/>
<dbReference type="GO" id="GO:0036431">
    <property type="term" value="F:dCMP kinase activity"/>
    <property type="evidence" value="ECO:0007669"/>
    <property type="project" value="InterPro"/>
</dbReference>
<dbReference type="InterPro" id="IPR003136">
    <property type="entry name" value="Cytidylate_kin"/>
</dbReference>
<dbReference type="GO" id="GO:0036430">
    <property type="term" value="F:CMP kinase activity"/>
    <property type="evidence" value="ECO:0007669"/>
    <property type="project" value="RHEA"/>
</dbReference>
<dbReference type="EC" id="2.7.4.25" evidence="8"/>
<dbReference type="InterPro" id="IPR027417">
    <property type="entry name" value="P-loop_NTPase"/>
</dbReference>
<comment type="similarity">
    <text evidence="1 8">Belongs to the cytidylate kinase family. Type 1 subfamily.</text>
</comment>
<dbReference type="GO" id="GO:0005524">
    <property type="term" value="F:ATP binding"/>
    <property type="evidence" value="ECO:0007669"/>
    <property type="project" value="UniProtKB-UniRule"/>
</dbReference>
<evidence type="ECO:0000313" key="11">
    <source>
        <dbReference type="Proteomes" id="UP000093352"/>
    </source>
</evidence>
<dbReference type="PANTHER" id="PTHR21299:SF2">
    <property type="entry name" value="CYTIDYLATE KINASE"/>
    <property type="match status" value="1"/>
</dbReference>
<dbReference type="CDD" id="cd02020">
    <property type="entry name" value="CMPK"/>
    <property type="match status" value="1"/>
</dbReference>
<dbReference type="PANTHER" id="PTHR21299">
    <property type="entry name" value="CYTIDYLATE KINASE/PANTOATE-BETA-ALANINE LIGASE"/>
    <property type="match status" value="1"/>
</dbReference>
<keyword evidence="11" id="KW-1185">Reference proteome</keyword>
<dbReference type="AlphaFoldDB" id="A0A371IMK7"/>
<feature type="domain" description="Cytidylate kinase" evidence="9">
    <location>
        <begin position="3"/>
        <end position="211"/>
    </location>
</feature>
<sequence>MIITIDGPAGTGKSTVAKLLAEKLGFVYLDTGAMYRAVTLYFLDNNINFDDEELIKSKMDEINITFNKTGTLLNNVDVSKEIRSDRVNKNVSQVSALKAVRDKLTSLQRKCAVNTSLVCEGRDMGSVVFPNAEHKFFLSASVDVRAKRRYDEELQKGMQPDFDEIKKSIQNRDNIDSNRDIAPLKKAEDTIEIDTSFLGIQDVLELLADYVEGKDVI</sequence>
<keyword evidence="8" id="KW-0963">Cytoplasm</keyword>
<dbReference type="STRING" id="1871336.BBG48_00125"/>
<comment type="catalytic activity">
    <reaction evidence="7 8">
        <text>CMP + ATP = CDP + ADP</text>
        <dbReference type="Rhea" id="RHEA:11600"/>
        <dbReference type="ChEBI" id="CHEBI:30616"/>
        <dbReference type="ChEBI" id="CHEBI:58069"/>
        <dbReference type="ChEBI" id="CHEBI:60377"/>
        <dbReference type="ChEBI" id="CHEBI:456216"/>
        <dbReference type="EC" id="2.7.4.25"/>
    </reaction>
</comment>
<evidence type="ECO:0000256" key="5">
    <source>
        <dbReference type="ARBA" id="ARBA00022840"/>
    </source>
</evidence>
<dbReference type="Pfam" id="PF02224">
    <property type="entry name" value="Cytidylate_kin"/>
    <property type="match status" value="1"/>
</dbReference>
<dbReference type="GO" id="GO:0005829">
    <property type="term" value="C:cytosol"/>
    <property type="evidence" value="ECO:0007669"/>
    <property type="project" value="TreeGrafter"/>
</dbReference>
<evidence type="ECO:0000256" key="8">
    <source>
        <dbReference type="HAMAP-Rule" id="MF_00238"/>
    </source>
</evidence>
<protein>
    <recommendedName>
        <fullName evidence="8">Cytidylate kinase</fullName>
        <shortName evidence="8">CK</shortName>
        <ecNumber evidence="8">2.7.4.25</ecNumber>
    </recommendedName>
    <alternativeName>
        <fullName evidence="8">Cytidine monophosphate kinase</fullName>
        <shortName evidence="8">CMP kinase</shortName>
    </alternativeName>
</protein>
<dbReference type="RefSeq" id="WP_068911357.1">
    <property type="nucleotide sequence ID" value="NZ_MBEW02000005.1"/>
</dbReference>
<dbReference type="SUPFAM" id="SSF52540">
    <property type="entry name" value="P-loop containing nucleoside triphosphate hydrolases"/>
    <property type="match status" value="1"/>
</dbReference>
<evidence type="ECO:0000256" key="2">
    <source>
        <dbReference type="ARBA" id="ARBA00022679"/>
    </source>
</evidence>
<dbReference type="GO" id="GO:0006220">
    <property type="term" value="P:pyrimidine nucleotide metabolic process"/>
    <property type="evidence" value="ECO:0007669"/>
    <property type="project" value="UniProtKB-UniRule"/>
</dbReference>
<dbReference type="Proteomes" id="UP000093352">
    <property type="component" value="Unassembled WGS sequence"/>
</dbReference>